<dbReference type="EMBL" id="JAZDDG010000001">
    <property type="protein sequence ID" value="MEE1974518.1"/>
    <property type="molecule type" value="Genomic_DNA"/>
</dbReference>
<keyword evidence="1" id="KW-1133">Transmembrane helix</keyword>
<dbReference type="Proteomes" id="UP001356308">
    <property type="component" value="Unassembled WGS sequence"/>
</dbReference>
<evidence type="ECO:0008006" key="4">
    <source>
        <dbReference type="Google" id="ProtNLM"/>
    </source>
</evidence>
<name>A0ABU7INU7_9FLAO</name>
<evidence type="ECO:0000256" key="1">
    <source>
        <dbReference type="SAM" id="Phobius"/>
    </source>
</evidence>
<evidence type="ECO:0000313" key="2">
    <source>
        <dbReference type="EMBL" id="MEE1974518.1"/>
    </source>
</evidence>
<feature type="transmembrane region" description="Helical" evidence="1">
    <location>
        <begin position="31"/>
        <end position="52"/>
    </location>
</feature>
<keyword evidence="3" id="KW-1185">Reference proteome</keyword>
<dbReference type="RefSeq" id="WP_272649361.1">
    <property type="nucleotide sequence ID" value="NZ_JAZDDG010000001.1"/>
</dbReference>
<gene>
    <name evidence="2" type="ORF">V1I91_00450</name>
</gene>
<organism evidence="2 3">
    <name type="scientific">Maribacter cobaltidurans</name>
    <dbReference type="NCBI Taxonomy" id="1178778"/>
    <lineage>
        <taxon>Bacteria</taxon>
        <taxon>Pseudomonadati</taxon>
        <taxon>Bacteroidota</taxon>
        <taxon>Flavobacteriia</taxon>
        <taxon>Flavobacteriales</taxon>
        <taxon>Flavobacteriaceae</taxon>
        <taxon>Maribacter</taxon>
    </lineage>
</organism>
<keyword evidence="1" id="KW-0472">Membrane</keyword>
<proteinExistence type="predicted"/>
<feature type="transmembrane region" description="Helical" evidence="1">
    <location>
        <begin position="7"/>
        <end position="25"/>
    </location>
</feature>
<keyword evidence="1" id="KW-0812">Transmembrane</keyword>
<evidence type="ECO:0000313" key="3">
    <source>
        <dbReference type="Proteomes" id="UP001356308"/>
    </source>
</evidence>
<accession>A0ABU7INU7</accession>
<reference evidence="2 3" key="1">
    <citation type="submission" date="2024-01" db="EMBL/GenBank/DDBJ databases">
        <title>Maribacter spp. originated from different algae showed divergent polysaccharides utilization ability.</title>
        <authorList>
            <person name="Wang H."/>
            <person name="Wu Y."/>
        </authorList>
    </citation>
    <scope>NUCLEOTIDE SEQUENCE [LARGE SCALE GENOMIC DNA]</scope>
    <source>
        <strain evidence="2 3">PR1</strain>
    </source>
</reference>
<sequence length="68" mass="7749">MQKNKNSYIIFLGGLIMLILIMLSYLNNSIFLEELLLCGFIIGLTTLVNMLGKVEKVQSENKQTQKEL</sequence>
<protein>
    <recommendedName>
        <fullName evidence="4">Gliding motility protein GldL</fullName>
    </recommendedName>
</protein>
<comment type="caution">
    <text evidence="2">The sequence shown here is derived from an EMBL/GenBank/DDBJ whole genome shotgun (WGS) entry which is preliminary data.</text>
</comment>